<dbReference type="AlphaFoldDB" id="A0A1B6MCU1"/>
<sequence>MGIACIGRLLKSLPSPPNTDMNSFTRLHVIQREVKMSKATLWLQERTRESKKKWKDLRHKSSVRVATLSMVVMLSALFVYLVVVPVVSKIGITKMVQLSNGSLVLSQWLHQPEPIFLNVYIWNLTNAGDVTTGLDSPAFSQVGPYVYEELTEKIPVKYKKDSIVYMSRTNYQFRKDLTEPASLDDTVITLNAGLYGAVTFVENISPAMVSLINEVLPTLFPGVDSILGPVRVGAYLFDGIVLHCADAEGTAALVCNALPEHAPPTIRKLHNSSDFAFSFLSHKNNTLQGPYEENRGLEDIHRLGNLMGLKNKTNLEIWQPDSQCDKLYGSDTHIFPPLIQRTDSIAIYISEICQVLSLYFEKEEYLQEFPVYKFTPSNRWLGSVANNTENACYCLEGKDHFCQHNGVRDISQCTKAPVIMSLPHFYLADPEFHKYARGMRPDKDLHTSVLYVEPQSGLPVKAAKRVQFNMNLRRIEGFQMVENISEGLFPLMWMEQSILL</sequence>
<evidence type="ECO:0000256" key="1">
    <source>
        <dbReference type="ARBA" id="ARBA00004651"/>
    </source>
</evidence>
<evidence type="ECO:0000256" key="11">
    <source>
        <dbReference type="ARBA" id="ARBA00023180"/>
    </source>
</evidence>
<feature type="non-terminal residue" evidence="13">
    <location>
        <position position="500"/>
    </location>
</feature>
<keyword evidence="6" id="KW-0552">Olfaction</keyword>
<keyword evidence="10" id="KW-0675">Receptor</keyword>
<proteinExistence type="inferred from homology"/>
<organism evidence="13">
    <name type="scientific">Graphocephala atropunctata</name>
    <dbReference type="NCBI Taxonomy" id="36148"/>
    <lineage>
        <taxon>Eukaryota</taxon>
        <taxon>Metazoa</taxon>
        <taxon>Ecdysozoa</taxon>
        <taxon>Arthropoda</taxon>
        <taxon>Hexapoda</taxon>
        <taxon>Insecta</taxon>
        <taxon>Pterygota</taxon>
        <taxon>Neoptera</taxon>
        <taxon>Paraneoptera</taxon>
        <taxon>Hemiptera</taxon>
        <taxon>Auchenorrhyncha</taxon>
        <taxon>Membracoidea</taxon>
        <taxon>Cicadellidae</taxon>
        <taxon>Cicadellinae</taxon>
        <taxon>Cicadellini</taxon>
        <taxon>Graphocephala</taxon>
    </lineage>
</organism>
<dbReference type="PANTHER" id="PTHR11923:SF69">
    <property type="entry name" value="SENSORY NEURON MEMBRANE PROTEIN 1"/>
    <property type="match status" value="1"/>
</dbReference>
<gene>
    <name evidence="13" type="ORF">g.37959</name>
</gene>
<keyword evidence="7 12" id="KW-1133">Transmembrane helix</keyword>
<evidence type="ECO:0000256" key="8">
    <source>
        <dbReference type="ARBA" id="ARBA00023136"/>
    </source>
</evidence>
<evidence type="ECO:0008006" key="14">
    <source>
        <dbReference type="Google" id="ProtNLM"/>
    </source>
</evidence>
<comment type="similarity">
    <text evidence="2">Belongs to the CD36 family.</text>
</comment>
<keyword evidence="8 12" id="KW-0472">Membrane</keyword>
<keyword evidence="3" id="KW-1003">Cell membrane</keyword>
<evidence type="ECO:0000256" key="2">
    <source>
        <dbReference type="ARBA" id="ARBA00010532"/>
    </source>
</evidence>
<name>A0A1B6MCU1_9HEMI</name>
<keyword evidence="11" id="KW-0325">Glycoprotein</keyword>
<evidence type="ECO:0000256" key="5">
    <source>
        <dbReference type="ARBA" id="ARBA00022692"/>
    </source>
</evidence>
<dbReference type="PANTHER" id="PTHR11923">
    <property type="entry name" value="SCAVENGER RECEPTOR CLASS B TYPE-1 SR-B1"/>
    <property type="match status" value="1"/>
</dbReference>
<feature type="transmembrane region" description="Helical" evidence="12">
    <location>
        <begin position="65"/>
        <end position="87"/>
    </location>
</feature>
<dbReference type="GO" id="GO:0005044">
    <property type="term" value="F:scavenger receptor activity"/>
    <property type="evidence" value="ECO:0007669"/>
    <property type="project" value="TreeGrafter"/>
</dbReference>
<dbReference type="InterPro" id="IPR002159">
    <property type="entry name" value="CD36_fam"/>
</dbReference>
<dbReference type="GO" id="GO:0005737">
    <property type="term" value="C:cytoplasm"/>
    <property type="evidence" value="ECO:0007669"/>
    <property type="project" value="TreeGrafter"/>
</dbReference>
<dbReference type="PRINTS" id="PR01609">
    <property type="entry name" value="CD36FAMILY"/>
</dbReference>
<comment type="subcellular location">
    <subcellularLocation>
        <location evidence="1">Cell membrane</location>
        <topology evidence="1">Multi-pass membrane protein</topology>
    </subcellularLocation>
</comment>
<keyword evidence="4" id="KW-0716">Sensory transduction</keyword>
<dbReference type="GO" id="GO:0007608">
    <property type="term" value="P:sensory perception of smell"/>
    <property type="evidence" value="ECO:0007669"/>
    <property type="project" value="UniProtKB-KW"/>
</dbReference>
<evidence type="ECO:0000256" key="9">
    <source>
        <dbReference type="ARBA" id="ARBA00023157"/>
    </source>
</evidence>
<accession>A0A1B6MCU1</accession>
<keyword evidence="5 12" id="KW-0812">Transmembrane</keyword>
<evidence type="ECO:0000313" key="13">
    <source>
        <dbReference type="EMBL" id="JAT33752.1"/>
    </source>
</evidence>
<evidence type="ECO:0000256" key="4">
    <source>
        <dbReference type="ARBA" id="ARBA00022606"/>
    </source>
</evidence>
<keyword evidence="9" id="KW-1015">Disulfide bond</keyword>
<evidence type="ECO:0000256" key="7">
    <source>
        <dbReference type="ARBA" id="ARBA00022989"/>
    </source>
</evidence>
<reference evidence="13" key="1">
    <citation type="submission" date="2015-11" db="EMBL/GenBank/DDBJ databases">
        <title>De novo transcriptome assembly of four potential Pierce s Disease insect vectors from Arizona vineyards.</title>
        <authorList>
            <person name="Tassone E.E."/>
        </authorList>
    </citation>
    <scope>NUCLEOTIDE SEQUENCE</scope>
</reference>
<evidence type="ECO:0000256" key="3">
    <source>
        <dbReference type="ARBA" id="ARBA00022475"/>
    </source>
</evidence>
<evidence type="ECO:0000256" key="10">
    <source>
        <dbReference type="ARBA" id="ARBA00023170"/>
    </source>
</evidence>
<evidence type="ECO:0000256" key="6">
    <source>
        <dbReference type="ARBA" id="ARBA00022725"/>
    </source>
</evidence>
<dbReference type="EMBL" id="GEBQ01006225">
    <property type="protein sequence ID" value="JAT33752.1"/>
    <property type="molecule type" value="Transcribed_RNA"/>
</dbReference>
<evidence type="ECO:0000256" key="12">
    <source>
        <dbReference type="SAM" id="Phobius"/>
    </source>
</evidence>
<protein>
    <recommendedName>
        <fullName evidence="14">Sensory neuron membrane protein 2</fullName>
    </recommendedName>
</protein>
<dbReference type="GO" id="GO:0005886">
    <property type="term" value="C:plasma membrane"/>
    <property type="evidence" value="ECO:0007669"/>
    <property type="project" value="UniProtKB-SubCell"/>
</dbReference>
<dbReference type="Pfam" id="PF01130">
    <property type="entry name" value="CD36"/>
    <property type="match status" value="1"/>
</dbReference>